<protein>
    <recommendedName>
        <fullName evidence="4">FAD/NAD(P)-binding domain-containing protein</fullName>
    </recommendedName>
</protein>
<dbReference type="PRINTS" id="PR00411">
    <property type="entry name" value="PNDRDTASEI"/>
</dbReference>
<keyword evidence="3" id="KW-1185">Reference proteome</keyword>
<evidence type="ECO:0000256" key="1">
    <source>
        <dbReference type="ARBA" id="ARBA00023002"/>
    </source>
</evidence>
<dbReference type="SUPFAM" id="SSF51905">
    <property type="entry name" value="FAD/NAD(P)-binding domain"/>
    <property type="match status" value="1"/>
</dbReference>
<dbReference type="GO" id="GO:0004497">
    <property type="term" value="F:monooxygenase activity"/>
    <property type="evidence" value="ECO:0007669"/>
    <property type="project" value="TreeGrafter"/>
</dbReference>
<reference evidence="3" key="1">
    <citation type="journal article" date="2014" name="Proc. Natl. Acad. Sci. U.S.A.">
        <title>Extensive sampling of basidiomycete genomes demonstrates inadequacy of the white-rot/brown-rot paradigm for wood decay fungi.</title>
        <authorList>
            <person name="Riley R."/>
            <person name="Salamov A.A."/>
            <person name="Brown D.W."/>
            <person name="Nagy L.G."/>
            <person name="Floudas D."/>
            <person name="Held B.W."/>
            <person name="Levasseur A."/>
            <person name="Lombard V."/>
            <person name="Morin E."/>
            <person name="Otillar R."/>
            <person name="Lindquist E.A."/>
            <person name="Sun H."/>
            <person name="LaButti K.M."/>
            <person name="Schmutz J."/>
            <person name="Jabbour D."/>
            <person name="Luo H."/>
            <person name="Baker S.E."/>
            <person name="Pisabarro A.G."/>
            <person name="Walton J.D."/>
            <person name="Blanchette R.A."/>
            <person name="Henrissat B."/>
            <person name="Martin F."/>
            <person name="Cullen D."/>
            <person name="Hibbett D.S."/>
            <person name="Grigoriev I.V."/>
        </authorList>
    </citation>
    <scope>NUCLEOTIDE SEQUENCE [LARGE SCALE GENOMIC DNA]</scope>
    <source>
        <strain evidence="3">FD-172 SS1</strain>
    </source>
</reference>
<evidence type="ECO:0000313" key="2">
    <source>
        <dbReference type="EMBL" id="KDQ18071.1"/>
    </source>
</evidence>
<evidence type="ECO:0000313" key="3">
    <source>
        <dbReference type="Proteomes" id="UP000027195"/>
    </source>
</evidence>
<accession>A0A067N2R9</accession>
<sequence length="584" mass="63940">MTATLDTLAIARIWIGKFVAALKASDASGASALFLRVGYWRDLLSLSWNLRTLHGRAAIEDYLLQGKRMGPHGLTNLKVVGQPAFEELSSDLTWISAFFEFETPVARGQGVLRLKQDPDTAEWLAFTFYTGIEELKGHEEHVGTARPEVLGLQGKASWQVLRKELTAYADRDPEVLIIGAGQAGLTAAARLSQLGVDALVIEKNPRVGDNWRNRYDTLTLHDPVWNDHMPYVPFPETWPTFAPKDKVGDWLESYAKTLDLNIWTSTILVESSYDEVSNQWAVAVERPDGTRKTLRPKHIILATSIAGEAYIPTFKGSETFKGALIHSTKYKNAHGFGQKKVVIVGAGNSATDIAQDLYRQGADVTIVQRSSTLVSSSAAILNIYFKGLYDGTGPPTEVADRIGFSLPWAVGKSVHTFLTNIAKGYDAALHEGLQKAGFKVDFGPGGSGILYKYLDQRGSYLVDTGCGQLIIDGKIKVKQGHEIDHFEQDGVVFDDGTKLDADAVILATGYHNMGHTAAKLFGEEVAARAGEVWGVDNEGELKGIWRPSGHPGLWYHSGGLALCRFYSKRLALQVKANLLGLARL</sequence>
<dbReference type="PANTHER" id="PTHR43539">
    <property type="entry name" value="FLAVIN-BINDING MONOOXYGENASE-LIKE PROTEIN (AFU_ORTHOLOGUE AFUA_4G09220)"/>
    <property type="match status" value="1"/>
</dbReference>
<dbReference type="Pfam" id="PF13738">
    <property type="entry name" value="Pyr_redox_3"/>
    <property type="match status" value="1"/>
</dbReference>
<keyword evidence="1" id="KW-0560">Oxidoreductase</keyword>
<name>A0A067N2R9_BOTB1</name>
<dbReference type="OrthoDB" id="74360at2759"/>
<dbReference type="Proteomes" id="UP000027195">
    <property type="component" value="Unassembled WGS sequence"/>
</dbReference>
<dbReference type="AlphaFoldDB" id="A0A067N2R9"/>
<dbReference type="Gene3D" id="3.50.50.60">
    <property type="entry name" value="FAD/NAD(P)-binding domain"/>
    <property type="match status" value="2"/>
</dbReference>
<dbReference type="PANTHER" id="PTHR43539:SF68">
    <property type="entry name" value="FLAVIN-BINDING MONOOXYGENASE-LIKE PROTEIN (AFU_ORTHOLOGUE AFUA_4G09220)"/>
    <property type="match status" value="1"/>
</dbReference>
<dbReference type="PRINTS" id="PR00368">
    <property type="entry name" value="FADPNR"/>
</dbReference>
<dbReference type="HOGENOM" id="CLU_015676_1_0_1"/>
<evidence type="ECO:0008006" key="4">
    <source>
        <dbReference type="Google" id="ProtNLM"/>
    </source>
</evidence>
<dbReference type="STRING" id="930990.A0A067N2R9"/>
<dbReference type="InParanoid" id="A0A067N2R9"/>
<proteinExistence type="predicted"/>
<dbReference type="EMBL" id="KL198022">
    <property type="protein sequence ID" value="KDQ18071.1"/>
    <property type="molecule type" value="Genomic_DNA"/>
</dbReference>
<organism evidence="2 3">
    <name type="scientific">Botryobasidium botryosum (strain FD-172 SS1)</name>
    <dbReference type="NCBI Taxonomy" id="930990"/>
    <lineage>
        <taxon>Eukaryota</taxon>
        <taxon>Fungi</taxon>
        <taxon>Dikarya</taxon>
        <taxon>Basidiomycota</taxon>
        <taxon>Agaricomycotina</taxon>
        <taxon>Agaricomycetes</taxon>
        <taxon>Cantharellales</taxon>
        <taxon>Botryobasidiaceae</taxon>
        <taxon>Botryobasidium</taxon>
    </lineage>
</organism>
<gene>
    <name evidence="2" type="ORF">BOTBODRAFT_171755</name>
</gene>
<dbReference type="InterPro" id="IPR036188">
    <property type="entry name" value="FAD/NAD-bd_sf"/>
</dbReference>
<dbReference type="GO" id="GO:0050660">
    <property type="term" value="F:flavin adenine dinucleotide binding"/>
    <property type="evidence" value="ECO:0007669"/>
    <property type="project" value="TreeGrafter"/>
</dbReference>
<dbReference type="InterPro" id="IPR050982">
    <property type="entry name" value="Auxin_biosynth/cation_transpt"/>
</dbReference>